<gene>
    <name evidence="2" type="ORF">EZS28_048789</name>
</gene>
<dbReference type="Proteomes" id="UP000324800">
    <property type="component" value="Unassembled WGS sequence"/>
</dbReference>
<proteinExistence type="predicted"/>
<reference evidence="2 3" key="1">
    <citation type="submission" date="2019-03" db="EMBL/GenBank/DDBJ databases">
        <title>Single cell metagenomics reveals metabolic interactions within the superorganism composed of flagellate Streblomastix strix and complex community of Bacteroidetes bacteria on its surface.</title>
        <authorList>
            <person name="Treitli S.C."/>
            <person name="Kolisko M."/>
            <person name="Husnik F."/>
            <person name="Keeling P."/>
            <person name="Hampl V."/>
        </authorList>
    </citation>
    <scope>NUCLEOTIDE SEQUENCE [LARGE SCALE GENOMIC DNA]</scope>
    <source>
        <strain evidence="2">ST1C</strain>
    </source>
</reference>
<accession>A0A5J4TBA9</accession>
<sequence length="75" mass="8832">MNLSGYMKRRSSRRQTMGKDQKDRDQMNRTLRQKRKRNRIVAAAAAVAVAARKYKMIGQGKETRRFREPMEMKTG</sequence>
<evidence type="ECO:0000313" key="2">
    <source>
        <dbReference type="EMBL" id="KAA6355686.1"/>
    </source>
</evidence>
<protein>
    <submittedName>
        <fullName evidence="2">Uncharacterized protein</fullName>
    </submittedName>
</protein>
<comment type="caution">
    <text evidence="2">The sequence shown here is derived from an EMBL/GenBank/DDBJ whole genome shotgun (WGS) entry which is preliminary data.</text>
</comment>
<dbReference type="AlphaFoldDB" id="A0A5J4TBA9"/>
<name>A0A5J4TBA9_9EUKA</name>
<dbReference type="EMBL" id="SNRW01034218">
    <property type="protein sequence ID" value="KAA6355686.1"/>
    <property type="molecule type" value="Genomic_DNA"/>
</dbReference>
<evidence type="ECO:0000313" key="3">
    <source>
        <dbReference type="Proteomes" id="UP000324800"/>
    </source>
</evidence>
<feature type="compositionally biased region" description="Basic and acidic residues" evidence="1">
    <location>
        <begin position="17"/>
        <end position="27"/>
    </location>
</feature>
<evidence type="ECO:0000256" key="1">
    <source>
        <dbReference type="SAM" id="MobiDB-lite"/>
    </source>
</evidence>
<organism evidence="2 3">
    <name type="scientific">Streblomastix strix</name>
    <dbReference type="NCBI Taxonomy" id="222440"/>
    <lineage>
        <taxon>Eukaryota</taxon>
        <taxon>Metamonada</taxon>
        <taxon>Preaxostyla</taxon>
        <taxon>Oxymonadida</taxon>
        <taxon>Streblomastigidae</taxon>
        <taxon>Streblomastix</taxon>
    </lineage>
</organism>
<feature type="region of interest" description="Disordered" evidence="1">
    <location>
        <begin position="1"/>
        <end position="37"/>
    </location>
</feature>